<dbReference type="InterPro" id="IPR011991">
    <property type="entry name" value="ArsR-like_HTH"/>
</dbReference>
<dbReference type="SMART" id="SM00418">
    <property type="entry name" value="HTH_ARSR"/>
    <property type="match status" value="1"/>
</dbReference>
<dbReference type="GO" id="GO:0003677">
    <property type="term" value="F:DNA binding"/>
    <property type="evidence" value="ECO:0007669"/>
    <property type="project" value="UniProtKB-KW"/>
</dbReference>
<dbReference type="InterPro" id="IPR001845">
    <property type="entry name" value="HTH_ArsR_DNA-bd_dom"/>
</dbReference>
<comment type="caution">
    <text evidence="5">The sequence shown here is derived from an EMBL/GenBank/DDBJ whole genome shotgun (WGS) entry which is preliminary data.</text>
</comment>
<dbReference type="InterPro" id="IPR036388">
    <property type="entry name" value="WH-like_DNA-bd_sf"/>
</dbReference>
<evidence type="ECO:0000256" key="2">
    <source>
        <dbReference type="ARBA" id="ARBA00023125"/>
    </source>
</evidence>
<dbReference type="PANTHER" id="PTHR43132">
    <property type="entry name" value="ARSENICAL RESISTANCE OPERON REPRESSOR ARSR-RELATED"/>
    <property type="match status" value="1"/>
</dbReference>
<dbReference type="CDD" id="cd00090">
    <property type="entry name" value="HTH_ARSR"/>
    <property type="match status" value="1"/>
</dbReference>
<dbReference type="RefSeq" id="WP_256622302.1">
    <property type="nucleotide sequence ID" value="NZ_JTEO01000004.1"/>
</dbReference>
<gene>
    <name evidence="5" type="ORF">PV02_05010</name>
</gene>
<dbReference type="InterPro" id="IPR036390">
    <property type="entry name" value="WH_DNA-bd_sf"/>
</dbReference>
<dbReference type="EMBL" id="JTEO01000004">
    <property type="protein sequence ID" value="MCQ6963160.1"/>
    <property type="molecule type" value="Genomic_DNA"/>
</dbReference>
<dbReference type="PROSITE" id="PS50987">
    <property type="entry name" value="HTH_ARSR_2"/>
    <property type="match status" value="1"/>
</dbReference>
<sequence length="118" mass="13245">MTDDPGHVCADQESISLLSQNIPSEDELCRICNIFGALQSETRLKILFLLSGGGLCVKELEGALDISQPAISHSLRTLRQLDLVRVKKEGRFAVYHIADEHVHTFIDVCRKHVSECEW</sequence>
<organism evidence="5 6">
    <name type="scientific">Methanolobus chelungpuianus</name>
    <dbReference type="NCBI Taxonomy" id="502115"/>
    <lineage>
        <taxon>Archaea</taxon>
        <taxon>Methanobacteriati</taxon>
        <taxon>Methanobacteriota</taxon>
        <taxon>Stenosarchaea group</taxon>
        <taxon>Methanomicrobia</taxon>
        <taxon>Methanosarcinales</taxon>
        <taxon>Methanosarcinaceae</taxon>
        <taxon>Methanolobus</taxon>
    </lineage>
</organism>
<dbReference type="InterPro" id="IPR051011">
    <property type="entry name" value="Metal_resp_trans_reg"/>
</dbReference>
<keyword evidence="6" id="KW-1185">Reference proteome</keyword>
<dbReference type="SUPFAM" id="SSF46785">
    <property type="entry name" value="Winged helix' DNA-binding domain"/>
    <property type="match status" value="1"/>
</dbReference>
<dbReference type="AlphaFoldDB" id="A0AAE3HBE7"/>
<dbReference type="NCBIfam" id="NF033788">
    <property type="entry name" value="HTH_metalloreg"/>
    <property type="match status" value="1"/>
</dbReference>
<dbReference type="Gene3D" id="1.10.10.10">
    <property type="entry name" value="Winged helix-like DNA-binding domain superfamily/Winged helix DNA-binding domain"/>
    <property type="match status" value="1"/>
</dbReference>
<name>A0AAE3HBE7_9EURY</name>
<reference evidence="5 6" key="1">
    <citation type="journal article" date="2011" name="Appl. Environ. Microbiol.">
        <title>Methanogenic archaea isolated from Taiwan's Chelungpu fault.</title>
        <authorList>
            <person name="Wu S.Y."/>
            <person name="Lai M.C."/>
        </authorList>
    </citation>
    <scope>NUCLEOTIDE SEQUENCE [LARGE SCALE GENOMIC DNA]</scope>
    <source>
        <strain evidence="5 6">St545Mb</strain>
    </source>
</reference>
<keyword evidence="2" id="KW-0238">DNA-binding</keyword>
<dbReference type="Pfam" id="PF01022">
    <property type="entry name" value="HTH_5"/>
    <property type="match status" value="1"/>
</dbReference>
<keyword evidence="1" id="KW-0805">Transcription regulation</keyword>
<evidence type="ECO:0000256" key="3">
    <source>
        <dbReference type="ARBA" id="ARBA00023163"/>
    </source>
</evidence>
<evidence type="ECO:0000256" key="1">
    <source>
        <dbReference type="ARBA" id="ARBA00023015"/>
    </source>
</evidence>
<evidence type="ECO:0000259" key="4">
    <source>
        <dbReference type="PROSITE" id="PS50987"/>
    </source>
</evidence>
<dbReference type="PANTHER" id="PTHR43132:SF2">
    <property type="entry name" value="ARSENICAL RESISTANCE OPERON REPRESSOR ARSR-RELATED"/>
    <property type="match status" value="1"/>
</dbReference>
<proteinExistence type="predicted"/>
<feature type="domain" description="HTH arsR-type" evidence="4">
    <location>
        <begin position="23"/>
        <end position="117"/>
    </location>
</feature>
<evidence type="ECO:0000313" key="5">
    <source>
        <dbReference type="EMBL" id="MCQ6963160.1"/>
    </source>
</evidence>
<accession>A0AAE3HBE7</accession>
<protein>
    <submittedName>
        <fullName evidence="5">ArsR family transcriptional regulator</fullName>
    </submittedName>
</protein>
<keyword evidence="3" id="KW-0804">Transcription</keyword>
<dbReference type="PRINTS" id="PR00778">
    <property type="entry name" value="HTHARSR"/>
</dbReference>
<evidence type="ECO:0000313" key="6">
    <source>
        <dbReference type="Proteomes" id="UP001206983"/>
    </source>
</evidence>
<dbReference type="Proteomes" id="UP001206983">
    <property type="component" value="Unassembled WGS sequence"/>
</dbReference>
<dbReference type="GO" id="GO:0003700">
    <property type="term" value="F:DNA-binding transcription factor activity"/>
    <property type="evidence" value="ECO:0007669"/>
    <property type="project" value="InterPro"/>
</dbReference>